<dbReference type="InParanoid" id="A0A2G5F383"/>
<dbReference type="InterPro" id="IPR050796">
    <property type="entry name" value="SCF_F-box_component"/>
</dbReference>
<dbReference type="PANTHER" id="PTHR31672">
    <property type="entry name" value="BNACNNG10540D PROTEIN"/>
    <property type="match status" value="1"/>
</dbReference>
<dbReference type="InterPro" id="IPR036047">
    <property type="entry name" value="F-box-like_dom_sf"/>
</dbReference>
<dbReference type="InterPro" id="IPR001810">
    <property type="entry name" value="F-box_dom"/>
</dbReference>
<dbReference type="CDD" id="cd22157">
    <property type="entry name" value="F-box_AtFBW1-like"/>
    <property type="match status" value="1"/>
</dbReference>
<protein>
    <recommendedName>
        <fullName evidence="1">F-box domain-containing protein</fullName>
    </recommendedName>
</protein>
<dbReference type="EMBL" id="KZ305019">
    <property type="protein sequence ID" value="PIA62454.1"/>
    <property type="molecule type" value="Genomic_DNA"/>
</dbReference>
<dbReference type="Gene3D" id="1.20.1280.50">
    <property type="match status" value="1"/>
</dbReference>
<evidence type="ECO:0000313" key="2">
    <source>
        <dbReference type="EMBL" id="PIA62454.1"/>
    </source>
</evidence>
<dbReference type="Proteomes" id="UP000230069">
    <property type="component" value="Unassembled WGS sequence"/>
</dbReference>
<dbReference type="Pfam" id="PF00646">
    <property type="entry name" value="F-box"/>
    <property type="match status" value="1"/>
</dbReference>
<dbReference type="AlphaFoldDB" id="A0A2G5F383"/>
<gene>
    <name evidence="2" type="ORF">AQUCO_00200460v1</name>
</gene>
<dbReference type="PANTHER" id="PTHR31672:SF13">
    <property type="entry name" value="F-BOX PROTEIN CPR30-LIKE"/>
    <property type="match status" value="1"/>
</dbReference>
<dbReference type="InterPro" id="IPR017451">
    <property type="entry name" value="F-box-assoc_interact_dom"/>
</dbReference>
<dbReference type="NCBIfam" id="TIGR01640">
    <property type="entry name" value="F_box_assoc_1"/>
    <property type="match status" value="1"/>
</dbReference>
<reference evidence="2 3" key="1">
    <citation type="submission" date="2017-09" db="EMBL/GenBank/DDBJ databases">
        <title>WGS assembly of Aquilegia coerulea Goldsmith.</title>
        <authorList>
            <person name="Hodges S."/>
            <person name="Kramer E."/>
            <person name="Nordborg M."/>
            <person name="Tomkins J."/>
            <person name="Borevitz J."/>
            <person name="Derieg N."/>
            <person name="Yan J."/>
            <person name="Mihaltcheva S."/>
            <person name="Hayes R.D."/>
            <person name="Rokhsar D."/>
        </authorList>
    </citation>
    <scope>NUCLEOTIDE SEQUENCE [LARGE SCALE GENOMIC DNA]</scope>
    <source>
        <strain evidence="3">cv. Goldsmith</strain>
    </source>
</reference>
<dbReference type="Pfam" id="PF07734">
    <property type="entry name" value="FBA_1"/>
    <property type="match status" value="1"/>
</dbReference>
<dbReference type="OrthoDB" id="1086486at2759"/>
<dbReference type="SUPFAM" id="SSF81383">
    <property type="entry name" value="F-box domain"/>
    <property type="match status" value="1"/>
</dbReference>
<feature type="domain" description="F-box" evidence="1">
    <location>
        <begin position="11"/>
        <end position="52"/>
    </location>
</feature>
<evidence type="ECO:0000259" key="1">
    <source>
        <dbReference type="SMART" id="SM00256"/>
    </source>
</evidence>
<dbReference type="STRING" id="218851.A0A2G5F383"/>
<sequence>MSSSSNISNSLPLDIIEEEILTRLPVKSLKRFQCVSQSWNNLIRNPLFVSKHLIINQSKGAQILVNRSTGTQILVNQIMSYNPCDYQNYTSDYSLLGFCNGLLCVKVLTTSRIIIWNPASKENIILPQKKIPNSSLEEECYGFGYDAKSDDYIVCHYLEAFFNIYSVRENSWRRIEEFRYKIIYRVYGTFLSGSIYWLAAHKLIKSSNYFIIAFDLVDKQFRELPLPQYQENKNLNHIVLDTLDECLCSLRRINIKQVELWTMKEDGLQTSWTKLYTIRMDRPLMESKLLYYNAASANLLLKDGYTIIFYDTKERNVIRKRTKSLNITEHDMGALTYFESLVSPVVHVSNTGSRHLRSVSNGEYIKAGLQELEQWCTTATEQATFDDIVVEVLGKDSRGCMKAMGAGVSKTSLKAITPLLKRYEKEAQTIAEWKQQVDGKFDGL</sequence>
<accession>A0A2G5F383</accession>
<organism evidence="2 3">
    <name type="scientific">Aquilegia coerulea</name>
    <name type="common">Rocky mountain columbine</name>
    <dbReference type="NCBI Taxonomy" id="218851"/>
    <lineage>
        <taxon>Eukaryota</taxon>
        <taxon>Viridiplantae</taxon>
        <taxon>Streptophyta</taxon>
        <taxon>Embryophyta</taxon>
        <taxon>Tracheophyta</taxon>
        <taxon>Spermatophyta</taxon>
        <taxon>Magnoliopsida</taxon>
        <taxon>Ranunculales</taxon>
        <taxon>Ranunculaceae</taxon>
        <taxon>Thalictroideae</taxon>
        <taxon>Aquilegia</taxon>
    </lineage>
</organism>
<keyword evidence="3" id="KW-1185">Reference proteome</keyword>
<proteinExistence type="predicted"/>
<dbReference type="InterPro" id="IPR006527">
    <property type="entry name" value="F-box-assoc_dom_typ1"/>
</dbReference>
<dbReference type="SMART" id="SM00256">
    <property type="entry name" value="FBOX"/>
    <property type="match status" value="1"/>
</dbReference>
<dbReference type="FunCoup" id="A0A2G5F383">
    <property type="interactions" value="108"/>
</dbReference>
<evidence type="ECO:0000313" key="3">
    <source>
        <dbReference type="Proteomes" id="UP000230069"/>
    </source>
</evidence>
<name>A0A2G5F383_AQUCA</name>